<evidence type="ECO:0000256" key="4">
    <source>
        <dbReference type="PIRSR" id="PIRSR601765-1"/>
    </source>
</evidence>
<comment type="cofactor">
    <cofactor evidence="4">
        <name>Zn(2+)</name>
        <dbReference type="ChEBI" id="CHEBI:29105"/>
    </cofactor>
    <text evidence="4">Binds 1 zinc ion per subunit.</text>
</comment>
<accession>A0A2T3B6U6</accession>
<reference evidence="6 7" key="1">
    <citation type="journal article" date="2018" name="New Phytol.">
        <title>Comparative genomics and transcriptomics depict ericoid mycorrhizal fungi as versatile saprotrophs and plant mutualists.</title>
        <authorList>
            <person name="Martino E."/>
            <person name="Morin E."/>
            <person name="Grelet G.A."/>
            <person name="Kuo A."/>
            <person name="Kohler A."/>
            <person name="Daghino S."/>
            <person name="Barry K.W."/>
            <person name="Cichocki N."/>
            <person name="Clum A."/>
            <person name="Dockter R.B."/>
            <person name="Hainaut M."/>
            <person name="Kuo R.C."/>
            <person name="LaButti K."/>
            <person name="Lindahl B.D."/>
            <person name="Lindquist E.A."/>
            <person name="Lipzen A."/>
            <person name="Khouja H.R."/>
            <person name="Magnuson J."/>
            <person name="Murat C."/>
            <person name="Ohm R.A."/>
            <person name="Singer S.W."/>
            <person name="Spatafora J.W."/>
            <person name="Wang M."/>
            <person name="Veneault-Fourrey C."/>
            <person name="Henrissat B."/>
            <person name="Grigoriev I.V."/>
            <person name="Martin F.M."/>
            <person name="Perotto S."/>
        </authorList>
    </citation>
    <scope>NUCLEOTIDE SEQUENCE [LARGE SCALE GENOMIC DNA]</scope>
    <source>
        <strain evidence="6 7">ATCC 22711</strain>
    </source>
</reference>
<dbReference type="GO" id="GO:0004089">
    <property type="term" value="F:carbonate dehydratase activity"/>
    <property type="evidence" value="ECO:0007669"/>
    <property type="project" value="UniProtKB-UniRule"/>
</dbReference>
<gene>
    <name evidence="6" type="ORF">M430DRAFT_226325</name>
</gene>
<comment type="function">
    <text evidence="5">Reversible hydration of carbon dioxide.</text>
</comment>
<dbReference type="Gene3D" id="3.40.1050.10">
    <property type="entry name" value="Carbonic anhydrase"/>
    <property type="match status" value="1"/>
</dbReference>
<dbReference type="EC" id="4.2.1.1" evidence="5"/>
<name>A0A2T3B6U6_AMORE</name>
<comment type="catalytic activity">
    <reaction evidence="5">
        <text>hydrogencarbonate + H(+) = CO2 + H2O</text>
        <dbReference type="Rhea" id="RHEA:10748"/>
        <dbReference type="ChEBI" id="CHEBI:15377"/>
        <dbReference type="ChEBI" id="CHEBI:15378"/>
        <dbReference type="ChEBI" id="CHEBI:16526"/>
        <dbReference type="ChEBI" id="CHEBI:17544"/>
        <dbReference type="EC" id="4.2.1.1"/>
    </reaction>
</comment>
<feature type="binding site" evidence="4">
    <location>
        <position position="77"/>
    </location>
    <ligand>
        <name>Zn(2+)</name>
        <dbReference type="ChEBI" id="CHEBI:29105"/>
    </ligand>
</feature>
<protein>
    <recommendedName>
        <fullName evidence="5">Carbonic anhydrase</fullName>
        <ecNumber evidence="5">4.2.1.1</ecNumber>
    </recommendedName>
    <alternativeName>
        <fullName evidence="5">Carbonate dehydratase</fullName>
    </alternativeName>
</protein>
<dbReference type="GO" id="GO:0008270">
    <property type="term" value="F:zinc ion binding"/>
    <property type="evidence" value="ECO:0007669"/>
    <property type="project" value="UniProtKB-UniRule"/>
</dbReference>
<dbReference type="PANTHER" id="PTHR43175">
    <property type="entry name" value="CARBONIC ANHYDRASE"/>
    <property type="match status" value="1"/>
</dbReference>
<dbReference type="SUPFAM" id="SSF53056">
    <property type="entry name" value="beta-carbonic anhydrase, cab"/>
    <property type="match status" value="1"/>
</dbReference>
<dbReference type="InParanoid" id="A0A2T3B6U6"/>
<dbReference type="STRING" id="857342.A0A2T3B6U6"/>
<dbReference type="GeneID" id="36572816"/>
<proteinExistence type="inferred from homology"/>
<dbReference type="Pfam" id="PF00484">
    <property type="entry name" value="Pro_CA"/>
    <property type="match status" value="1"/>
</dbReference>
<dbReference type="InterPro" id="IPR036874">
    <property type="entry name" value="Carbonic_anhydrase_sf"/>
</dbReference>
<dbReference type="OrthoDB" id="10248475at2759"/>
<organism evidence="6 7">
    <name type="scientific">Amorphotheca resinae ATCC 22711</name>
    <dbReference type="NCBI Taxonomy" id="857342"/>
    <lineage>
        <taxon>Eukaryota</taxon>
        <taxon>Fungi</taxon>
        <taxon>Dikarya</taxon>
        <taxon>Ascomycota</taxon>
        <taxon>Pezizomycotina</taxon>
        <taxon>Leotiomycetes</taxon>
        <taxon>Helotiales</taxon>
        <taxon>Amorphothecaceae</taxon>
        <taxon>Amorphotheca</taxon>
    </lineage>
</organism>
<keyword evidence="2 4" id="KW-0479">Metal-binding</keyword>
<keyword evidence="5" id="KW-0456">Lyase</keyword>
<keyword evidence="3 4" id="KW-0862">Zinc</keyword>
<dbReference type="AlphaFoldDB" id="A0A2T3B6U6"/>
<evidence type="ECO:0000256" key="1">
    <source>
        <dbReference type="ARBA" id="ARBA00006217"/>
    </source>
</evidence>
<evidence type="ECO:0000256" key="5">
    <source>
        <dbReference type="RuleBase" id="RU003956"/>
    </source>
</evidence>
<evidence type="ECO:0000313" key="7">
    <source>
        <dbReference type="Proteomes" id="UP000241818"/>
    </source>
</evidence>
<dbReference type="RefSeq" id="XP_024722652.1">
    <property type="nucleotide sequence ID" value="XM_024864735.1"/>
</dbReference>
<sequence>MQKRGRERSDGTVIVVACTDPRVTPEEFLGMGDGAKATVVRTTGGRVRPALSSLYVLTAVGGEGKKGLIMVIHHTDCGLCHVTEEQIKESLKKRASGPEEAHDIDGMVFGAIADPEETVKEDVALLRESSFFKGMQVVGLVQDTETGLLRECVGIE</sequence>
<dbReference type="InterPro" id="IPR001765">
    <property type="entry name" value="Carbonic_anhydrase"/>
</dbReference>
<keyword evidence="7" id="KW-1185">Reference proteome</keyword>
<feature type="binding site" evidence="4">
    <location>
        <position position="18"/>
    </location>
    <ligand>
        <name>Zn(2+)</name>
        <dbReference type="ChEBI" id="CHEBI:29105"/>
    </ligand>
</feature>
<evidence type="ECO:0000256" key="3">
    <source>
        <dbReference type="ARBA" id="ARBA00022833"/>
    </source>
</evidence>
<feature type="binding site" evidence="4">
    <location>
        <position position="20"/>
    </location>
    <ligand>
        <name>Zn(2+)</name>
        <dbReference type="ChEBI" id="CHEBI:29105"/>
    </ligand>
</feature>
<evidence type="ECO:0000313" key="6">
    <source>
        <dbReference type="EMBL" id="PSS22497.1"/>
    </source>
</evidence>
<feature type="binding site" evidence="4">
    <location>
        <position position="74"/>
    </location>
    <ligand>
        <name>Zn(2+)</name>
        <dbReference type="ChEBI" id="CHEBI:29105"/>
    </ligand>
</feature>
<dbReference type="PANTHER" id="PTHR43175:SF3">
    <property type="entry name" value="CARBON DISULFIDE HYDROLASE"/>
    <property type="match status" value="1"/>
</dbReference>
<dbReference type="SMART" id="SM00947">
    <property type="entry name" value="Pro_CA"/>
    <property type="match status" value="1"/>
</dbReference>
<dbReference type="EMBL" id="KZ679009">
    <property type="protein sequence ID" value="PSS22497.1"/>
    <property type="molecule type" value="Genomic_DNA"/>
</dbReference>
<dbReference type="Proteomes" id="UP000241818">
    <property type="component" value="Unassembled WGS sequence"/>
</dbReference>
<comment type="similarity">
    <text evidence="1 5">Belongs to the beta-class carbonic anhydrase family.</text>
</comment>
<evidence type="ECO:0000256" key="2">
    <source>
        <dbReference type="ARBA" id="ARBA00022723"/>
    </source>
</evidence>